<accession>A0A8S3FG30</accession>
<dbReference type="AlphaFoldDB" id="A0A8S3FG30"/>
<name>A0A8S3FG30_9BILA</name>
<evidence type="ECO:0000313" key="2">
    <source>
        <dbReference type="Proteomes" id="UP000681967"/>
    </source>
</evidence>
<protein>
    <submittedName>
        <fullName evidence="1">Uncharacterized protein</fullName>
    </submittedName>
</protein>
<reference evidence="1" key="1">
    <citation type="submission" date="2021-02" db="EMBL/GenBank/DDBJ databases">
        <authorList>
            <person name="Nowell W R."/>
        </authorList>
    </citation>
    <scope>NUCLEOTIDE SEQUENCE</scope>
</reference>
<dbReference type="Proteomes" id="UP000681967">
    <property type="component" value="Unassembled WGS sequence"/>
</dbReference>
<gene>
    <name evidence="1" type="ORF">BYL167_LOCUS67136</name>
</gene>
<dbReference type="EMBL" id="CAJOBH010244827">
    <property type="protein sequence ID" value="CAF5121461.1"/>
    <property type="molecule type" value="Genomic_DNA"/>
</dbReference>
<comment type="caution">
    <text evidence="1">The sequence shown here is derived from an EMBL/GenBank/DDBJ whole genome shotgun (WGS) entry which is preliminary data.</text>
</comment>
<evidence type="ECO:0000313" key="1">
    <source>
        <dbReference type="EMBL" id="CAF5121461.1"/>
    </source>
</evidence>
<proteinExistence type="predicted"/>
<organism evidence="1 2">
    <name type="scientific">Rotaria magnacalcarata</name>
    <dbReference type="NCBI Taxonomy" id="392030"/>
    <lineage>
        <taxon>Eukaryota</taxon>
        <taxon>Metazoa</taxon>
        <taxon>Spiralia</taxon>
        <taxon>Gnathifera</taxon>
        <taxon>Rotifera</taxon>
        <taxon>Eurotatoria</taxon>
        <taxon>Bdelloidea</taxon>
        <taxon>Philodinida</taxon>
        <taxon>Philodinidae</taxon>
        <taxon>Rotaria</taxon>
    </lineage>
</organism>
<sequence length="84" mass="9529">MAKFVIAGKANCPLYAKAELLGDYLQRNLPNFSIYKWPIAEQEFTIDFNSTLSDLELITIFSASPNSISEIVECHNLFNWSPLD</sequence>